<evidence type="ECO:0000259" key="2">
    <source>
        <dbReference type="Pfam" id="PF08501"/>
    </source>
</evidence>
<dbReference type="RefSeq" id="XP_018268903.1">
    <property type="nucleotide sequence ID" value="XM_018417894.1"/>
</dbReference>
<feature type="domain" description="Shikimate dehydrogenase substrate binding N-terminal" evidence="2">
    <location>
        <begin position="9"/>
        <end position="93"/>
    </location>
</feature>
<dbReference type="GeneID" id="28978342"/>
<protein>
    <recommendedName>
        <fullName evidence="2">Shikimate dehydrogenase substrate binding N-terminal domain-containing protein</fullName>
    </recommendedName>
</protein>
<dbReference type="AlphaFoldDB" id="A0A0P9ITV3"/>
<evidence type="ECO:0000313" key="4">
    <source>
        <dbReference type="Proteomes" id="UP000053890"/>
    </source>
</evidence>
<dbReference type="OrthoDB" id="204377at2759"/>
<evidence type="ECO:0000313" key="3">
    <source>
        <dbReference type="EMBL" id="KPV72854.1"/>
    </source>
</evidence>
<dbReference type="CDD" id="cd01065">
    <property type="entry name" value="NAD_bind_Shikimate_DH"/>
    <property type="match status" value="1"/>
</dbReference>
<dbReference type="Proteomes" id="UP000053890">
    <property type="component" value="Unassembled WGS sequence"/>
</dbReference>
<sequence>MDYKREFYLFGAPIQHSLSPMAHNTAFDSLGLSSSHSFKLHETASFSDPSVLALLRSPTFGGAAVTMPHKVAALSVMDALGPEVLEIGSMNTVVVTGTIGEAGGSRRARLEGRNTDVDGIKGALLSSLPEEERGRDKPFGEGRSAIIIGGGGTTRAAVYALSSLGLSPLYLINRDPAETAAIISTPAFARYDLRALEREGDWTEDEAERVACGVGAIPSFEPQTEGERNVYRVAERVFASSGSRPGRKRPLLEMAYKPHVTLMYKLAAKHGWSPIGGIEALIHQAAAQDRLWLVDSPDERRPTLSAEQMAAARRAARDKVREAAGAPDARAKRP</sequence>
<accession>A0A0P9ITV3</accession>
<reference evidence="3 4" key="1">
    <citation type="journal article" date="2015" name="Front. Microbiol.">
        <title>Genome sequence of the plant growth promoting endophytic yeast Rhodotorula graminis WP1.</title>
        <authorList>
            <person name="Firrincieli A."/>
            <person name="Otillar R."/>
            <person name="Salamov A."/>
            <person name="Schmutz J."/>
            <person name="Khan Z."/>
            <person name="Redman R.S."/>
            <person name="Fleck N.D."/>
            <person name="Lindquist E."/>
            <person name="Grigoriev I.V."/>
            <person name="Doty S.L."/>
        </authorList>
    </citation>
    <scope>NUCLEOTIDE SEQUENCE [LARGE SCALE GENOMIC DNA]</scope>
    <source>
        <strain evidence="3 4">WP1</strain>
    </source>
</reference>
<dbReference type="GO" id="GO:0009423">
    <property type="term" value="P:chorismate biosynthetic process"/>
    <property type="evidence" value="ECO:0007669"/>
    <property type="project" value="TreeGrafter"/>
</dbReference>
<dbReference type="SUPFAM" id="SSF51735">
    <property type="entry name" value="NAD(P)-binding Rossmann-fold domains"/>
    <property type="match status" value="1"/>
</dbReference>
<dbReference type="InterPro" id="IPR022893">
    <property type="entry name" value="Shikimate_DH_fam"/>
</dbReference>
<dbReference type="EMBL" id="KQ474085">
    <property type="protein sequence ID" value="KPV72854.1"/>
    <property type="molecule type" value="Genomic_DNA"/>
</dbReference>
<dbReference type="STRING" id="578459.A0A0P9ITV3"/>
<dbReference type="GO" id="GO:0019632">
    <property type="term" value="P:shikimate metabolic process"/>
    <property type="evidence" value="ECO:0007669"/>
    <property type="project" value="TreeGrafter"/>
</dbReference>
<name>A0A0P9ITV3_RHOGW</name>
<proteinExistence type="predicted"/>
<feature type="region of interest" description="Disordered" evidence="1">
    <location>
        <begin position="302"/>
        <end position="334"/>
    </location>
</feature>
<keyword evidence="4" id="KW-1185">Reference proteome</keyword>
<dbReference type="SUPFAM" id="SSF53223">
    <property type="entry name" value="Aminoacid dehydrogenase-like, N-terminal domain"/>
    <property type="match status" value="1"/>
</dbReference>
<dbReference type="InterPro" id="IPR046346">
    <property type="entry name" value="Aminoacid_DH-like_N_sf"/>
</dbReference>
<organism evidence="3 4">
    <name type="scientific">Rhodotorula graminis (strain WP1)</name>
    <dbReference type="NCBI Taxonomy" id="578459"/>
    <lineage>
        <taxon>Eukaryota</taxon>
        <taxon>Fungi</taxon>
        <taxon>Dikarya</taxon>
        <taxon>Basidiomycota</taxon>
        <taxon>Pucciniomycotina</taxon>
        <taxon>Microbotryomycetes</taxon>
        <taxon>Sporidiobolales</taxon>
        <taxon>Sporidiobolaceae</taxon>
        <taxon>Rhodotorula</taxon>
    </lineage>
</organism>
<dbReference type="Gene3D" id="3.40.50.720">
    <property type="entry name" value="NAD(P)-binding Rossmann-like Domain"/>
    <property type="match status" value="1"/>
</dbReference>
<evidence type="ECO:0000256" key="1">
    <source>
        <dbReference type="SAM" id="MobiDB-lite"/>
    </source>
</evidence>
<dbReference type="PANTHER" id="PTHR21089:SF1">
    <property type="entry name" value="BIFUNCTIONAL 3-DEHYDROQUINATE DEHYDRATASE_SHIKIMATE DEHYDROGENASE, CHLOROPLASTIC"/>
    <property type="match status" value="1"/>
</dbReference>
<dbReference type="Pfam" id="PF08501">
    <property type="entry name" value="Shikimate_dh_N"/>
    <property type="match status" value="1"/>
</dbReference>
<gene>
    <name evidence="3" type="ORF">RHOBADRAFT_55527</name>
</gene>
<dbReference type="GO" id="GO:0004764">
    <property type="term" value="F:shikimate 3-dehydrogenase (NADP+) activity"/>
    <property type="evidence" value="ECO:0007669"/>
    <property type="project" value="InterPro"/>
</dbReference>
<dbReference type="Gene3D" id="3.40.50.10860">
    <property type="entry name" value="Leucine Dehydrogenase, chain A, domain 1"/>
    <property type="match status" value="1"/>
</dbReference>
<dbReference type="InterPro" id="IPR013708">
    <property type="entry name" value="Shikimate_DH-bd_N"/>
</dbReference>
<dbReference type="PANTHER" id="PTHR21089">
    <property type="entry name" value="SHIKIMATE DEHYDROGENASE"/>
    <property type="match status" value="1"/>
</dbReference>
<dbReference type="OMA" id="GVVLEMC"/>
<dbReference type="InterPro" id="IPR036291">
    <property type="entry name" value="NAD(P)-bd_dom_sf"/>
</dbReference>